<keyword evidence="1" id="KW-0677">Repeat</keyword>
<gene>
    <name evidence="3" type="ORF">DEO72_LG2g1338</name>
</gene>
<dbReference type="Pfam" id="PF13041">
    <property type="entry name" value="PPR_2"/>
    <property type="match status" value="1"/>
</dbReference>
<dbReference type="Proteomes" id="UP000501690">
    <property type="component" value="Linkage Group LG2"/>
</dbReference>
<reference evidence="3 4" key="1">
    <citation type="submission" date="2019-04" db="EMBL/GenBank/DDBJ databases">
        <title>An improved genome assembly and genetic linkage map for asparagus bean, Vigna unguiculata ssp. sesquipedialis.</title>
        <authorList>
            <person name="Xia Q."/>
            <person name="Zhang R."/>
            <person name="Dong Y."/>
        </authorList>
    </citation>
    <scope>NUCLEOTIDE SEQUENCE [LARGE SCALE GENOMIC DNA]</scope>
    <source>
        <tissue evidence="3">Leaf</tissue>
    </source>
</reference>
<evidence type="ECO:0000256" key="1">
    <source>
        <dbReference type="ARBA" id="ARBA00022737"/>
    </source>
</evidence>
<feature type="repeat" description="PPR" evidence="2">
    <location>
        <begin position="438"/>
        <end position="472"/>
    </location>
</feature>
<dbReference type="Gramene" id="Vigun03g319900.1.v1.2">
    <property type="protein sequence ID" value="Vigun03g319900.1.v1.2.CDS.1"/>
    <property type="gene ID" value="Vigun03g319900.v1.2"/>
</dbReference>
<dbReference type="GO" id="GO:0008380">
    <property type="term" value="P:RNA splicing"/>
    <property type="evidence" value="ECO:0007669"/>
    <property type="project" value="InterPro"/>
</dbReference>
<feature type="repeat" description="PPR" evidence="2">
    <location>
        <begin position="368"/>
        <end position="402"/>
    </location>
</feature>
<dbReference type="Pfam" id="PF01535">
    <property type="entry name" value="PPR"/>
    <property type="match status" value="1"/>
</dbReference>
<evidence type="ECO:0000256" key="2">
    <source>
        <dbReference type="PROSITE-ProRule" id="PRU00708"/>
    </source>
</evidence>
<dbReference type="Gene3D" id="1.25.40.10">
    <property type="entry name" value="Tetratricopeptide repeat domain"/>
    <property type="match status" value="3"/>
</dbReference>
<feature type="repeat" description="PPR" evidence="2">
    <location>
        <begin position="403"/>
        <end position="437"/>
    </location>
</feature>
<evidence type="ECO:0000313" key="4">
    <source>
        <dbReference type="Proteomes" id="UP000501690"/>
    </source>
</evidence>
<accession>A0A4D6L0L3</accession>
<dbReference type="InterPro" id="IPR044578">
    <property type="entry name" value="BIR6-like"/>
</dbReference>
<proteinExistence type="predicted"/>
<evidence type="ECO:0000313" key="3">
    <source>
        <dbReference type="EMBL" id="QCD81014.1"/>
    </source>
</evidence>
<feature type="repeat" description="PPR" evidence="2">
    <location>
        <begin position="261"/>
        <end position="295"/>
    </location>
</feature>
<protein>
    <submittedName>
        <fullName evidence="3">Pentatricopeptide repeat</fullName>
    </submittedName>
</protein>
<organism evidence="3 4">
    <name type="scientific">Vigna unguiculata</name>
    <name type="common">Cowpea</name>
    <dbReference type="NCBI Taxonomy" id="3917"/>
    <lineage>
        <taxon>Eukaryota</taxon>
        <taxon>Viridiplantae</taxon>
        <taxon>Streptophyta</taxon>
        <taxon>Embryophyta</taxon>
        <taxon>Tracheophyta</taxon>
        <taxon>Spermatophyta</taxon>
        <taxon>Magnoliopsida</taxon>
        <taxon>eudicotyledons</taxon>
        <taxon>Gunneridae</taxon>
        <taxon>Pentapetalae</taxon>
        <taxon>rosids</taxon>
        <taxon>fabids</taxon>
        <taxon>Fabales</taxon>
        <taxon>Fabaceae</taxon>
        <taxon>Papilionoideae</taxon>
        <taxon>50 kb inversion clade</taxon>
        <taxon>NPAAA clade</taxon>
        <taxon>indigoferoid/millettioid clade</taxon>
        <taxon>Phaseoleae</taxon>
        <taxon>Vigna</taxon>
    </lineage>
</organism>
<dbReference type="NCBIfam" id="TIGR00756">
    <property type="entry name" value="PPR"/>
    <property type="match status" value="3"/>
</dbReference>
<dbReference type="AlphaFoldDB" id="A0A4D6L0L3"/>
<dbReference type="InterPro" id="IPR002885">
    <property type="entry name" value="PPR_rpt"/>
</dbReference>
<dbReference type="InterPro" id="IPR011990">
    <property type="entry name" value="TPR-like_helical_dom_sf"/>
</dbReference>
<dbReference type="EMBL" id="CP039346">
    <property type="protein sequence ID" value="QCD81014.1"/>
    <property type="molecule type" value="Genomic_DNA"/>
</dbReference>
<name>A0A4D6L0L3_VIGUN</name>
<keyword evidence="4" id="KW-1185">Reference proteome</keyword>
<feature type="repeat" description="PPR" evidence="2">
    <location>
        <begin position="296"/>
        <end position="330"/>
    </location>
</feature>
<dbReference type="OrthoDB" id="185373at2759"/>
<dbReference type="PROSITE" id="PS51375">
    <property type="entry name" value="PPR"/>
    <property type="match status" value="5"/>
</dbReference>
<dbReference type="PANTHER" id="PTHR47003:SF2">
    <property type="entry name" value="OS01G0970900 PROTEIN"/>
    <property type="match status" value="1"/>
</dbReference>
<dbReference type="PANTHER" id="PTHR47003">
    <property type="entry name" value="OS01G0970900 PROTEIN"/>
    <property type="match status" value="1"/>
</dbReference>
<sequence>MNRVKAVAASLRVLQSSLATRVLVTRNQVTHFSLHNPLPHLDSSRNLQFPISHSKLYFSTKPSSIVDLVLTNDWSKALELNLENSCPSMTHETVIYVIKRLDKNPEKASCFFNWVIKKDWFRSSSSVFSLIVRILATKDTMKLFWITLRMMKEHGFYLNEETYVTIYVRFKKEKMNSDAVALTHFYNRMLEENAMQSVVTKVVGIISVSEWGEEVMGELAKLKIQLSDNFVIRVLKELRNTPLKSYKFFHWVGTQPGYERNTVTYNAVASVLARNDSIQEFWSVIEEMKSVGYALDIDTYIKISRQLQKNRMMEDAVKLYEHMMDGSYKPLVQDCSLLLKSISASDKPNLDLVFRVVRKYESTGHTLSKAIYDGIHRSLTGAGKFDEAENIVRTMRNAGHEPDNITYSQVVFGLCKMRRFEEAFKVLEEMESCGCIPDIKTWTILIQGHCDAKEIDNALLCFYKMIEKGCNPDADLLDVLVDGFLSQNRIEGAYELLIVISRKCRISPWQATYKKLIEKLLGVMKFEEALQLLRLMKTHNYPPYHLPFVPYISKFGSVEDAEAFLKALSVKSYPSHAVYVQVFESLFEEGRLSEARDLLYKTPHHIRTHSKISKLFGSSERDTQTQLLPDP</sequence>